<feature type="disulfide bond" description="Redox-active" evidence="4">
    <location>
        <begin position="92"/>
        <end position="97"/>
    </location>
</feature>
<organism evidence="7 8">
    <name type="scientific">Saliphagus infecundisoli</name>
    <dbReference type="NCBI Taxonomy" id="1849069"/>
    <lineage>
        <taxon>Archaea</taxon>
        <taxon>Methanobacteriati</taxon>
        <taxon>Methanobacteriota</taxon>
        <taxon>Stenosarchaea group</taxon>
        <taxon>Halobacteria</taxon>
        <taxon>Halobacteriales</taxon>
        <taxon>Natrialbaceae</taxon>
        <taxon>Saliphagus</taxon>
    </lineage>
</organism>
<dbReference type="CDD" id="cd02968">
    <property type="entry name" value="SCO"/>
    <property type="match status" value="1"/>
</dbReference>
<gene>
    <name evidence="7" type="ORF">ACFPFO_06755</name>
</gene>
<feature type="compositionally biased region" description="Basic and acidic residues" evidence="5">
    <location>
        <begin position="32"/>
        <end position="57"/>
    </location>
</feature>
<evidence type="ECO:0000256" key="3">
    <source>
        <dbReference type="PIRSR" id="PIRSR603782-1"/>
    </source>
</evidence>
<evidence type="ECO:0000256" key="1">
    <source>
        <dbReference type="ARBA" id="ARBA00010996"/>
    </source>
</evidence>
<dbReference type="PANTHER" id="PTHR12151:SF25">
    <property type="entry name" value="LINALOOL DEHYDRATASE_ISOMERASE DOMAIN-CONTAINING PROTEIN"/>
    <property type="match status" value="1"/>
</dbReference>
<dbReference type="SUPFAM" id="SSF52833">
    <property type="entry name" value="Thioredoxin-like"/>
    <property type="match status" value="1"/>
</dbReference>
<feature type="binding site" evidence="3">
    <location>
        <position position="97"/>
    </location>
    <ligand>
        <name>Cu cation</name>
        <dbReference type="ChEBI" id="CHEBI:23378"/>
    </ligand>
</feature>
<keyword evidence="2 3" id="KW-0186">Copper</keyword>
<dbReference type="PANTHER" id="PTHR12151">
    <property type="entry name" value="ELECTRON TRANSPORT PROTIN SCO1/SENC FAMILY MEMBER"/>
    <property type="match status" value="1"/>
</dbReference>
<accession>A0ABD5QCY2</accession>
<comment type="caution">
    <text evidence="7">The sequence shown here is derived from an EMBL/GenBank/DDBJ whole genome shotgun (WGS) entry which is preliminary data.</text>
</comment>
<evidence type="ECO:0000313" key="7">
    <source>
        <dbReference type="EMBL" id="MFC4987464.1"/>
    </source>
</evidence>
<dbReference type="PROSITE" id="PS51257">
    <property type="entry name" value="PROKAR_LIPOPROTEIN"/>
    <property type="match status" value="1"/>
</dbReference>
<name>A0ABD5QCY2_9EURY</name>
<keyword evidence="8" id="KW-1185">Reference proteome</keyword>
<dbReference type="Gene3D" id="3.40.30.10">
    <property type="entry name" value="Glutaredoxin"/>
    <property type="match status" value="1"/>
</dbReference>
<dbReference type="PROSITE" id="PS51352">
    <property type="entry name" value="THIOREDOXIN_2"/>
    <property type="match status" value="1"/>
</dbReference>
<evidence type="ECO:0000256" key="2">
    <source>
        <dbReference type="ARBA" id="ARBA00023008"/>
    </source>
</evidence>
<feature type="region of interest" description="Disordered" evidence="5">
    <location>
        <begin position="31"/>
        <end position="60"/>
    </location>
</feature>
<dbReference type="InterPro" id="IPR013766">
    <property type="entry name" value="Thioredoxin_domain"/>
</dbReference>
<dbReference type="EMBL" id="JBHSJG010000026">
    <property type="protein sequence ID" value="MFC4987464.1"/>
    <property type="molecule type" value="Genomic_DNA"/>
</dbReference>
<feature type="binding site" evidence="3">
    <location>
        <position position="92"/>
    </location>
    <ligand>
        <name>Cu cation</name>
        <dbReference type="ChEBI" id="CHEBI:23378"/>
    </ligand>
</feature>
<evidence type="ECO:0000259" key="6">
    <source>
        <dbReference type="PROSITE" id="PS51352"/>
    </source>
</evidence>
<sequence>MERRAYLRSLGVAGSVGAVGAAGCLGTIRGSDGGERTVLDPPSESRGDPSHPTHGDDFPAFSVPDPLTGETVTAEEFEGKRSILMTFFFTTCPDGVCPALIQRLLQAQIDAADNGYGDEIAFLALTFDPNVDTADRLESYADDYGIDLDAGNWHFLRPENNETAMELVDEEFGMPIERVPVEEAEGNHSGHDGHEYTFTHFALILLGNEDGVVERAYPRATQVGTETILEDVETVVSG</sequence>
<dbReference type="Pfam" id="PF02630">
    <property type="entry name" value="SCO1-SenC"/>
    <property type="match status" value="1"/>
</dbReference>
<keyword evidence="3" id="KW-0479">Metal-binding</keyword>
<proteinExistence type="inferred from homology"/>
<evidence type="ECO:0000313" key="8">
    <source>
        <dbReference type="Proteomes" id="UP001595925"/>
    </source>
</evidence>
<dbReference type="Proteomes" id="UP001595925">
    <property type="component" value="Unassembled WGS sequence"/>
</dbReference>
<dbReference type="RefSeq" id="WP_224828827.1">
    <property type="nucleotide sequence ID" value="NZ_JAIVEF010000011.1"/>
</dbReference>
<protein>
    <submittedName>
        <fullName evidence="7">SCO family protein</fullName>
    </submittedName>
</protein>
<dbReference type="InterPro" id="IPR036249">
    <property type="entry name" value="Thioredoxin-like_sf"/>
</dbReference>
<comment type="similarity">
    <text evidence="1">Belongs to the SCO1/2 family.</text>
</comment>
<dbReference type="InterPro" id="IPR003782">
    <property type="entry name" value="SCO1/SenC"/>
</dbReference>
<evidence type="ECO:0000256" key="4">
    <source>
        <dbReference type="PIRSR" id="PIRSR603782-2"/>
    </source>
</evidence>
<reference evidence="7 8" key="1">
    <citation type="journal article" date="2019" name="Int. J. Syst. Evol. Microbiol.">
        <title>The Global Catalogue of Microorganisms (GCM) 10K type strain sequencing project: providing services to taxonomists for standard genome sequencing and annotation.</title>
        <authorList>
            <consortium name="The Broad Institute Genomics Platform"/>
            <consortium name="The Broad Institute Genome Sequencing Center for Infectious Disease"/>
            <person name="Wu L."/>
            <person name="Ma J."/>
        </authorList>
    </citation>
    <scope>NUCLEOTIDE SEQUENCE [LARGE SCALE GENOMIC DNA]</scope>
    <source>
        <strain evidence="7 8">CGMCC 1.15824</strain>
    </source>
</reference>
<feature type="domain" description="Thioredoxin" evidence="6">
    <location>
        <begin position="52"/>
        <end position="237"/>
    </location>
</feature>
<keyword evidence="4" id="KW-1015">Disulfide bond</keyword>
<dbReference type="AlphaFoldDB" id="A0ABD5QCY2"/>
<evidence type="ECO:0000256" key="5">
    <source>
        <dbReference type="SAM" id="MobiDB-lite"/>
    </source>
</evidence>